<dbReference type="EMBL" id="JAHZIK010003917">
    <property type="protein sequence ID" value="MBW7462420.1"/>
    <property type="molecule type" value="Genomic_DNA"/>
</dbReference>
<dbReference type="PANTHER" id="PTHR36447">
    <property type="entry name" value="BETA-GALACTOSIDASE GANA"/>
    <property type="match status" value="1"/>
</dbReference>
<dbReference type="Proteomes" id="UP001519887">
    <property type="component" value="Unassembled WGS sequence"/>
</dbReference>
<sequence length="56" mass="6628">MNVGIAYYPEHHGREQWAVDYRKLVDAGITSIRIAEFAWSSLEPQDGQYDWKWLDD</sequence>
<keyword evidence="7" id="KW-1185">Reference proteome</keyword>
<feature type="non-terminal residue" evidence="6">
    <location>
        <position position="56"/>
    </location>
</feature>
<comment type="caution">
    <text evidence="6">The sequence shown here is derived from an EMBL/GenBank/DDBJ whole genome shotgun (WGS) entry which is preliminary data.</text>
</comment>
<keyword evidence="3" id="KW-0862">Zinc</keyword>
<dbReference type="Pfam" id="PF02449">
    <property type="entry name" value="Glyco_hydro_42"/>
    <property type="match status" value="1"/>
</dbReference>
<dbReference type="PANTHER" id="PTHR36447:SF2">
    <property type="entry name" value="BETA-GALACTOSIDASE YESZ"/>
    <property type="match status" value="1"/>
</dbReference>
<keyword evidence="4 6" id="KW-0326">Glycosidase</keyword>
<dbReference type="GO" id="GO:0004565">
    <property type="term" value="F:beta-galactosidase activity"/>
    <property type="evidence" value="ECO:0007669"/>
    <property type="project" value="UniProtKB-EC"/>
</dbReference>
<evidence type="ECO:0000259" key="5">
    <source>
        <dbReference type="Pfam" id="PF02449"/>
    </source>
</evidence>
<proteinExistence type="predicted"/>
<feature type="domain" description="Glycoside hydrolase family 42 N-terminal" evidence="5">
    <location>
        <begin position="7"/>
        <end position="56"/>
    </location>
</feature>
<dbReference type="Gene3D" id="3.20.20.80">
    <property type="entry name" value="Glycosidases"/>
    <property type="match status" value="1"/>
</dbReference>
<evidence type="ECO:0000313" key="7">
    <source>
        <dbReference type="Proteomes" id="UP001519887"/>
    </source>
</evidence>
<evidence type="ECO:0000256" key="3">
    <source>
        <dbReference type="ARBA" id="ARBA00022833"/>
    </source>
</evidence>
<dbReference type="EC" id="3.2.1.23" evidence="6"/>
<evidence type="ECO:0000313" key="6">
    <source>
        <dbReference type="EMBL" id="MBW7462420.1"/>
    </source>
</evidence>
<evidence type="ECO:0000256" key="1">
    <source>
        <dbReference type="ARBA" id="ARBA00022723"/>
    </source>
</evidence>
<dbReference type="SUPFAM" id="SSF51445">
    <property type="entry name" value="(Trans)glycosidases"/>
    <property type="match status" value="1"/>
</dbReference>
<dbReference type="InterPro" id="IPR003476">
    <property type="entry name" value="Glyco_hydro_42"/>
</dbReference>
<reference evidence="6 7" key="1">
    <citation type="submission" date="2021-07" db="EMBL/GenBank/DDBJ databases">
        <title>Paenibacillus radiodurans sp. nov., isolated from the southeastern edge of Tengger Desert.</title>
        <authorList>
            <person name="Zhang G."/>
        </authorList>
    </citation>
    <scope>NUCLEOTIDE SEQUENCE [LARGE SCALE GENOMIC DNA]</scope>
    <source>
        <strain evidence="6 7">CCM 7311</strain>
    </source>
</reference>
<dbReference type="InterPro" id="IPR013529">
    <property type="entry name" value="Glyco_hydro_42_N"/>
</dbReference>
<name>A0ABS7CND3_9BACL</name>
<gene>
    <name evidence="6" type="ORF">K0U00_51055</name>
</gene>
<organism evidence="6 7">
    <name type="scientific">Paenibacillus sepulcri</name>
    <dbReference type="NCBI Taxonomy" id="359917"/>
    <lineage>
        <taxon>Bacteria</taxon>
        <taxon>Bacillati</taxon>
        <taxon>Bacillota</taxon>
        <taxon>Bacilli</taxon>
        <taxon>Bacillales</taxon>
        <taxon>Paenibacillaceae</taxon>
        <taxon>Paenibacillus</taxon>
    </lineage>
</organism>
<protein>
    <submittedName>
        <fullName evidence="6">Beta-galactosidase</fullName>
        <ecNumber evidence="6">3.2.1.23</ecNumber>
    </submittedName>
</protein>
<accession>A0ABS7CND3</accession>
<evidence type="ECO:0000256" key="2">
    <source>
        <dbReference type="ARBA" id="ARBA00022801"/>
    </source>
</evidence>
<dbReference type="InterPro" id="IPR017853">
    <property type="entry name" value="GH"/>
</dbReference>
<evidence type="ECO:0000256" key="4">
    <source>
        <dbReference type="ARBA" id="ARBA00023295"/>
    </source>
</evidence>
<keyword evidence="2 6" id="KW-0378">Hydrolase</keyword>
<keyword evidence="1" id="KW-0479">Metal-binding</keyword>